<organism evidence="4 5">
    <name type="scientific">Kosmotoga pacifica</name>
    <dbReference type="NCBI Taxonomy" id="1330330"/>
    <lineage>
        <taxon>Bacteria</taxon>
        <taxon>Thermotogati</taxon>
        <taxon>Thermotogota</taxon>
        <taxon>Thermotogae</taxon>
        <taxon>Kosmotogales</taxon>
        <taxon>Kosmotogaceae</taxon>
        <taxon>Kosmotoga</taxon>
    </lineage>
</organism>
<dbReference type="PANTHER" id="PTHR33449">
    <property type="entry name" value="NUCLEOID-ASSOCIATED PROTEIN YBAB"/>
    <property type="match status" value="1"/>
</dbReference>
<comment type="function">
    <text evidence="2">Binds to DNA and alters its conformation. May be involved in regulation of gene expression, nucleoid organization and DNA protection.</text>
</comment>
<gene>
    <name evidence="4" type="ORF">IX53_02095</name>
</gene>
<reference evidence="4 5" key="1">
    <citation type="submission" date="2015-04" db="EMBL/GenBank/DDBJ databases">
        <title>Complete Genome Sequence of Kosmotoga pacifica SLHLJ1.</title>
        <authorList>
            <person name="Jiang L.J."/>
            <person name="Shao Z.Z."/>
            <person name="Jebbar M."/>
        </authorList>
    </citation>
    <scope>NUCLEOTIDE SEQUENCE [LARGE SCALE GENOMIC DNA]</scope>
    <source>
        <strain evidence="4 5">SLHLJ1</strain>
    </source>
</reference>
<dbReference type="Pfam" id="PF02575">
    <property type="entry name" value="YbaB_DNA_bd"/>
    <property type="match status" value="1"/>
</dbReference>
<name>A0A0G2ZB61_9BACT</name>
<evidence type="ECO:0000313" key="5">
    <source>
        <dbReference type="Proteomes" id="UP000035159"/>
    </source>
</evidence>
<sequence length="122" mass="13466">MAKKIKGFGGRSYGQKSKKAGDLNELLKQAQKAQEQMESLEESFKDLEVNVSAGGGAIKITATCDYRIKAIEVDDELKEEDFEILQDLIVAGVNEALEAIKKRRDEEYAKVTGSMGLPKDII</sequence>
<dbReference type="AlphaFoldDB" id="A0A0G2ZB61"/>
<evidence type="ECO:0000256" key="1">
    <source>
        <dbReference type="ARBA" id="ARBA00023125"/>
    </source>
</evidence>
<dbReference type="NCBIfam" id="TIGR00103">
    <property type="entry name" value="DNA_YbaB_EbfC"/>
    <property type="match status" value="1"/>
</dbReference>
<keyword evidence="2" id="KW-0963">Cytoplasm</keyword>
<proteinExistence type="inferred from homology"/>
<keyword evidence="3" id="KW-0175">Coiled coil</keyword>
<dbReference type="PIRSF" id="PIRSF004555">
    <property type="entry name" value="UCP004555"/>
    <property type="match status" value="1"/>
</dbReference>
<dbReference type="PATRIC" id="fig|1330330.3.peg.429"/>
<dbReference type="HAMAP" id="MF_00274">
    <property type="entry name" value="DNA_YbaB_EbfC"/>
    <property type="match status" value="1"/>
</dbReference>
<dbReference type="PANTHER" id="PTHR33449:SF1">
    <property type="entry name" value="NUCLEOID-ASSOCIATED PROTEIN YBAB"/>
    <property type="match status" value="1"/>
</dbReference>
<evidence type="ECO:0000313" key="4">
    <source>
        <dbReference type="EMBL" id="AKI96809.1"/>
    </source>
</evidence>
<comment type="subcellular location">
    <subcellularLocation>
        <location evidence="2">Cytoplasm</location>
        <location evidence="2">Nucleoid</location>
    </subcellularLocation>
</comment>
<dbReference type="Proteomes" id="UP000035159">
    <property type="component" value="Chromosome"/>
</dbReference>
<dbReference type="OrthoDB" id="47063at2"/>
<keyword evidence="1 2" id="KW-0238">DNA-binding</keyword>
<dbReference type="Gene3D" id="3.30.1310.10">
    <property type="entry name" value="Nucleoid-associated protein YbaB-like domain"/>
    <property type="match status" value="1"/>
</dbReference>
<dbReference type="KEGG" id="kpf:IX53_02095"/>
<dbReference type="GO" id="GO:0003677">
    <property type="term" value="F:DNA binding"/>
    <property type="evidence" value="ECO:0007669"/>
    <property type="project" value="UniProtKB-UniRule"/>
</dbReference>
<evidence type="ECO:0000256" key="3">
    <source>
        <dbReference type="SAM" id="Coils"/>
    </source>
</evidence>
<dbReference type="InterPro" id="IPR004401">
    <property type="entry name" value="YbaB/EbfC"/>
</dbReference>
<dbReference type="STRING" id="1330330.IX53_02095"/>
<dbReference type="RefSeq" id="WP_047753944.1">
    <property type="nucleotide sequence ID" value="NZ_CAJUHA010000004.1"/>
</dbReference>
<comment type="similarity">
    <text evidence="2">Belongs to the YbaB/EbfC family.</text>
</comment>
<feature type="coiled-coil region" evidence="3">
    <location>
        <begin position="16"/>
        <end position="50"/>
    </location>
</feature>
<evidence type="ECO:0000256" key="2">
    <source>
        <dbReference type="HAMAP-Rule" id="MF_00274"/>
    </source>
</evidence>
<protein>
    <recommendedName>
        <fullName evidence="2">Nucleoid-associated protein IX53_02095</fullName>
    </recommendedName>
</protein>
<dbReference type="SUPFAM" id="SSF82607">
    <property type="entry name" value="YbaB-like"/>
    <property type="match status" value="1"/>
</dbReference>
<keyword evidence="5" id="KW-1185">Reference proteome</keyword>
<dbReference type="GO" id="GO:0043590">
    <property type="term" value="C:bacterial nucleoid"/>
    <property type="evidence" value="ECO:0007669"/>
    <property type="project" value="UniProtKB-UniRule"/>
</dbReference>
<dbReference type="InterPro" id="IPR036894">
    <property type="entry name" value="YbaB-like_sf"/>
</dbReference>
<dbReference type="EMBL" id="CP011232">
    <property type="protein sequence ID" value="AKI96809.1"/>
    <property type="molecule type" value="Genomic_DNA"/>
</dbReference>
<comment type="subunit">
    <text evidence="2">Homodimer.</text>
</comment>
<accession>A0A0G2ZB61</accession>
<dbReference type="GO" id="GO:0005829">
    <property type="term" value="C:cytosol"/>
    <property type="evidence" value="ECO:0007669"/>
    <property type="project" value="TreeGrafter"/>
</dbReference>